<dbReference type="InterPro" id="IPR029063">
    <property type="entry name" value="SAM-dependent_MTases_sf"/>
</dbReference>
<organism evidence="2 3">
    <name type="scientific">Burkholderia contaminans</name>
    <dbReference type="NCBI Taxonomy" id="488447"/>
    <lineage>
        <taxon>Bacteria</taxon>
        <taxon>Pseudomonadati</taxon>
        <taxon>Pseudomonadota</taxon>
        <taxon>Betaproteobacteria</taxon>
        <taxon>Burkholderiales</taxon>
        <taxon>Burkholderiaceae</taxon>
        <taxon>Burkholderia</taxon>
        <taxon>Burkholderia cepacia complex</taxon>
    </lineage>
</organism>
<proteinExistence type="predicted"/>
<dbReference type="CDD" id="cd02440">
    <property type="entry name" value="AdoMet_MTases"/>
    <property type="match status" value="1"/>
</dbReference>
<dbReference type="AlphaFoldDB" id="A0A3N8RK28"/>
<dbReference type="SUPFAM" id="SSF53335">
    <property type="entry name" value="S-adenosyl-L-methionine-dependent methyltransferases"/>
    <property type="match status" value="1"/>
</dbReference>
<reference evidence="2 3" key="1">
    <citation type="submission" date="2018-08" db="EMBL/GenBank/DDBJ databases">
        <title>Comparative analysis of Burkholderia isolates from Puerto Rico.</title>
        <authorList>
            <person name="Hall C."/>
            <person name="Sahl J."/>
            <person name="Wagner D."/>
        </authorList>
    </citation>
    <scope>NUCLEOTIDE SEQUENCE [LARGE SCALE GENOMIC DNA]</scope>
    <source>
        <strain evidence="2 3">Bp9001</strain>
    </source>
</reference>
<dbReference type="Gene3D" id="3.40.50.150">
    <property type="entry name" value="Vaccinia Virus protein VP39"/>
    <property type="match status" value="1"/>
</dbReference>
<keyword evidence="2" id="KW-0808">Transferase</keyword>
<dbReference type="GO" id="GO:0008168">
    <property type="term" value="F:methyltransferase activity"/>
    <property type="evidence" value="ECO:0007669"/>
    <property type="project" value="UniProtKB-KW"/>
</dbReference>
<dbReference type="EMBL" id="QTQX01000002">
    <property type="protein sequence ID" value="RQT36237.1"/>
    <property type="molecule type" value="Genomic_DNA"/>
</dbReference>
<evidence type="ECO:0000259" key="1">
    <source>
        <dbReference type="Pfam" id="PF13649"/>
    </source>
</evidence>
<dbReference type="GO" id="GO:0032259">
    <property type="term" value="P:methylation"/>
    <property type="evidence" value="ECO:0007669"/>
    <property type="project" value="UniProtKB-KW"/>
</dbReference>
<sequence length="367" mass="40712">MSAGNTETFYRAFENRFRGPRELIKSRLEVYLPIIGPLRQFDARPVALDLGCGRGEWLEVLADAGFDAHGVDLDQAMLDVARAEHLHVSQADALDFLRQTADGTQLVISGFHIAEHLAFQDLQDLVKESLRVLRPGGFLILETPNPENIQVGTANFYLDPTHERPLPPDLLSFLPEYYGFARTKVLRLQEAEGLAEKQAVTLFDVLTGVSPDYAVIAQKAGDDAIMSATRPALELERGVSLKALASHFDAGQASTAAKLSESVGALQNDLVGGLADLGKRCASQQEETARLSERVEKLTAQVLESVTRQRAAEERLESLLQEQGARECAARKHIEELLQEIERYRNSRSWRITAPLRAARSFLRKRS</sequence>
<accession>A0A3N8RK28</accession>
<dbReference type="Pfam" id="PF13649">
    <property type="entry name" value="Methyltransf_25"/>
    <property type="match status" value="1"/>
</dbReference>
<gene>
    <name evidence="2" type="ORF">DF037_04280</name>
</gene>
<protein>
    <submittedName>
        <fullName evidence="2">Methyltransferase domain-containing protein</fullName>
    </submittedName>
</protein>
<dbReference type="Proteomes" id="UP000269271">
    <property type="component" value="Unassembled WGS sequence"/>
</dbReference>
<name>A0A3N8RK28_9BURK</name>
<dbReference type="RefSeq" id="WP_124616287.1">
    <property type="nucleotide sequence ID" value="NZ_JAPQZI010000030.1"/>
</dbReference>
<keyword evidence="2" id="KW-0489">Methyltransferase</keyword>
<evidence type="ECO:0000313" key="2">
    <source>
        <dbReference type="EMBL" id="RQT36237.1"/>
    </source>
</evidence>
<comment type="caution">
    <text evidence="2">The sequence shown here is derived from an EMBL/GenBank/DDBJ whole genome shotgun (WGS) entry which is preliminary data.</text>
</comment>
<evidence type="ECO:0000313" key="3">
    <source>
        <dbReference type="Proteomes" id="UP000269271"/>
    </source>
</evidence>
<dbReference type="InterPro" id="IPR041698">
    <property type="entry name" value="Methyltransf_25"/>
</dbReference>
<dbReference type="PANTHER" id="PTHR43591">
    <property type="entry name" value="METHYLTRANSFERASE"/>
    <property type="match status" value="1"/>
</dbReference>
<feature type="domain" description="Methyltransferase" evidence="1">
    <location>
        <begin position="48"/>
        <end position="137"/>
    </location>
</feature>